<dbReference type="AlphaFoldDB" id="A0A928ZTS3"/>
<protein>
    <submittedName>
        <fullName evidence="6">FprA family A-type flavoprotein</fullName>
    </submittedName>
</protein>
<keyword evidence="4" id="KW-0249">Electron transport</keyword>
<feature type="non-terminal residue" evidence="6">
    <location>
        <position position="302"/>
    </location>
</feature>
<dbReference type="SUPFAM" id="SSF56281">
    <property type="entry name" value="Metallo-hydrolase/oxidoreductase"/>
    <property type="match status" value="1"/>
</dbReference>
<organism evidence="6 7">
    <name type="scientific">Leptolyngbya cf. ectocarpi LEGE 11479</name>
    <dbReference type="NCBI Taxonomy" id="1828722"/>
    <lineage>
        <taxon>Bacteria</taxon>
        <taxon>Bacillati</taxon>
        <taxon>Cyanobacteriota</taxon>
        <taxon>Cyanophyceae</taxon>
        <taxon>Leptolyngbyales</taxon>
        <taxon>Leptolyngbyaceae</taxon>
        <taxon>Leptolyngbya group</taxon>
        <taxon>Leptolyngbya</taxon>
    </lineage>
</organism>
<feature type="domain" description="Flavodoxin-like" evidence="5">
    <location>
        <begin position="262"/>
        <end position="302"/>
    </location>
</feature>
<dbReference type="CDD" id="cd07709">
    <property type="entry name" value="flavodiiron_proteins_MBL-fold"/>
    <property type="match status" value="1"/>
</dbReference>
<evidence type="ECO:0000256" key="4">
    <source>
        <dbReference type="ARBA" id="ARBA00022982"/>
    </source>
</evidence>
<evidence type="ECO:0000256" key="1">
    <source>
        <dbReference type="ARBA" id="ARBA00001962"/>
    </source>
</evidence>
<dbReference type="Gene3D" id="3.60.15.10">
    <property type="entry name" value="Ribonuclease Z/Hydroxyacylglutathione hydrolase-like"/>
    <property type="match status" value="1"/>
</dbReference>
<sequence length="302" mass="33630">MTEIKKKRDVQVLPIAADTLVLRSRSWNRLRFEIEYALEKGTTANAYLIKADRTALIDPPGGSFTAIFLESLRSQIPLDQLDYIILGHINPNRLETLQHLITEAPQVTIVCSNPGAIAIKAAELPLQNPPLIIKSADDTLDLGQGHRLQFMPVPTPRWPDGLSTYDPYSYILYTDKFFSTHICSDDAYDLDWAGLLDDRRYYFDTVMAPNAKQVTTALEKLSDFPAQLYGAGHGPMVKYGIHELTQRYTQWCDQQKQQTLTVALIYASAYGNTATIGQAIARGITKAGVAVESINAEQAPQN</sequence>
<dbReference type="InterPro" id="IPR029039">
    <property type="entry name" value="Flavoprotein-like_sf"/>
</dbReference>
<evidence type="ECO:0000313" key="7">
    <source>
        <dbReference type="Proteomes" id="UP000615026"/>
    </source>
</evidence>
<dbReference type="InterPro" id="IPR008254">
    <property type="entry name" value="Flavodoxin/NO_synth"/>
</dbReference>
<dbReference type="InterPro" id="IPR036866">
    <property type="entry name" value="RibonucZ/Hydroxyglut_hydro"/>
</dbReference>
<keyword evidence="3" id="KW-0813">Transport</keyword>
<dbReference type="Pfam" id="PF19583">
    <property type="entry name" value="ODP"/>
    <property type="match status" value="1"/>
</dbReference>
<dbReference type="Gene3D" id="3.40.50.360">
    <property type="match status" value="1"/>
</dbReference>
<dbReference type="GO" id="GO:0010181">
    <property type="term" value="F:FMN binding"/>
    <property type="evidence" value="ECO:0007669"/>
    <property type="project" value="InterPro"/>
</dbReference>
<dbReference type="Proteomes" id="UP000615026">
    <property type="component" value="Unassembled WGS sequence"/>
</dbReference>
<evidence type="ECO:0000259" key="5">
    <source>
        <dbReference type="PROSITE" id="PS50902"/>
    </source>
</evidence>
<comment type="similarity">
    <text evidence="2">In the N-terminal section; belongs to the zinc metallo-hydrolase group 3 family.</text>
</comment>
<name>A0A928ZTS3_LEPEC</name>
<dbReference type="InterPro" id="IPR045761">
    <property type="entry name" value="ODP_dom"/>
</dbReference>
<comment type="cofactor">
    <cofactor evidence="1">
        <name>Fe cation</name>
        <dbReference type="ChEBI" id="CHEBI:24875"/>
    </cofactor>
</comment>
<keyword evidence="7" id="KW-1185">Reference proteome</keyword>
<dbReference type="PANTHER" id="PTHR32145">
    <property type="entry name" value="DIFLAVIN FLAVOPROTEIN A 2-RELATED"/>
    <property type="match status" value="1"/>
</dbReference>
<evidence type="ECO:0000256" key="3">
    <source>
        <dbReference type="ARBA" id="ARBA00022448"/>
    </source>
</evidence>
<dbReference type="EMBL" id="JADEXP010000069">
    <property type="protein sequence ID" value="MBE9066974.1"/>
    <property type="molecule type" value="Genomic_DNA"/>
</dbReference>
<reference evidence="6" key="1">
    <citation type="submission" date="2020-10" db="EMBL/GenBank/DDBJ databases">
        <authorList>
            <person name="Castelo-Branco R."/>
            <person name="Eusebio N."/>
            <person name="Adriana R."/>
            <person name="Vieira A."/>
            <person name="Brugerolle De Fraissinette N."/>
            <person name="Rezende De Castro R."/>
            <person name="Schneider M.P."/>
            <person name="Vasconcelos V."/>
            <person name="Leao P.N."/>
        </authorList>
    </citation>
    <scope>NUCLEOTIDE SEQUENCE</scope>
    <source>
        <strain evidence="6">LEGE 11479</strain>
    </source>
</reference>
<proteinExistence type="inferred from homology"/>
<evidence type="ECO:0000313" key="6">
    <source>
        <dbReference type="EMBL" id="MBE9066974.1"/>
    </source>
</evidence>
<dbReference type="PROSITE" id="PS50902">
    <property type="entry name" value="FLAVODOXIN_LIKE"/>
    <property type="match status" value="1"/>
</dbReference>
<dbReference type="PANTHER" id="PTHR32145:SF32">
    <property type="entry name" value="DIFLAVIN FLAVOPROTEIN A 4-RELATED"/>
    <property type="match status" value="1"/>
</dbReference>
<dbReference type="RefSeq" id="WP_193992949.1">
    <property type="nucleotide sequence ID" value="NZ_JADEXP010000069.1"/>
</dbReference>
<evidence type="ECO:0000256" key="2">
    <source>
        <dbReference type="ARBA" id="ARBA00007121"/>
    </source>
</evidence>
<accession>A0A928ZTS3</accession>
<dbReference type="SMART" id="SM00849">
    <property type="entry name" value="Lactamase_B"/>
    <property type="match status" value="1"/>
</dbReference>
<gene>
    <name evidence="6" type="ORF">IQ260_09935</name>
</gene>
<dbReference type="SUPFAM" id="SSF52218">
    <property type="entry name" value="Flavoproteins"/>
    <property type="match status" value="1"/>
</dbReference>
<dbReference type="InterPro" id="IPR051285">
    <property type="entry name" value="NADH_oxidoreductase_modular"/>
</dbReference>
<dbReference type="InterPro" id="IPR001279">
    <property type="entry name" value="Metallo-B-lactamas"/>
</dbReference>
<comment type="caution">
    <text evidence="6">The sequence shown here is derived from an EMBL/GenBank/DDBJ whole genome shotgun (WGS) entry which is preliminary data.</text>
</comment>